<dbReference type="Proteomes" id="UP000183400">
    <property type="component" value="Unassembled WGS sequence"/>
</dbReference>
<dbReference type="EMBL" id="FNNP01000001">
    <property type="protein sequence ID" value="SDW30368.1"/>
    <property type="molecule type" value="Genomic_DNA"/>
</dbReference>
<dbReference type="InterPro" id="IPR029068">
    <property type="entry name" value="Glyas_Bleomycin-R_OHBP_Dase"/>
</dbReference>
<gene>
    <name evidence="2" type="ORF">SAMN05444358_101455</name>
</gene>
<proteinExistence type="predicted"/>
<reference evidence="3" key="1">
    <citation type="submission" date="2016-10" db="EMBL/GenBank/DDBJ databases">
        <authorList>
            <person name="Varghese N."/>
            <person name="Submissions S."/>
        </authorList>
    </citation>
    <scope>NUCLEOTIDE SEQUENCE [LARGE SCALE GENOMIC DNA]</scope>
    <source>
        <strain evidence="3">DSM 27839</strain>
    </source>
</reference>
<dbReference type="STRING" id="985054.SAMN05444358_101455"/>
<dbReference type="SUPFAM" id="SSF54593">
    <property type="entry name" value="Glyoxalase/Bleomycin resistance protein/Dihydroxybiphenyl dioxygenase"/>
    <property type="match status" value="1"/>
</dbReference>
<keyword evidence="3" id="KW-1185">Reference proteome</keyword>
<evidence type="ECO:0000313" key="3">
    <source>
        <dbReference type="Proteomes" id="UP000183400"/>
    </source>
</evidence>
<evidence type="ECO:0000313" key="2">
    <source>
        <dbReference type="EMBL" id="SDW30368.1"/>
    </source>
</evidence>
<sequence length="65" mass="7388">MSQILQLTPFVLCSSLDAQIEFYCDRLGFTCTFKQDKYAFLRPESVAIRLLECPPRTDGLPLGDD</sequence>
<evidence type="ECO:0000259" key="1">
    <source>
        <dbReference type="Pfam" id="PF00903"/>
    </source>
</evidence>
<dbReference type="InterPro" id="IPR004360">
    <property type="entry name" value="Glyas_Fos-R_dOase_dom"/>
</dbReference>
<protein>
    <recommendedName>
        <fullName evidence="1">Glyoxalase/fosfomycin resistance/dioxygenase domain-containing protein</fullName>
    </recommendedName>
</protein>
<name>A0A1H2SFT4_9RHOB</name>
<dbReference type="Pfam" id="PF00903">
    <property type="entry name" value="Glyoxalase"/>
    <property type="match status" value="1"/>
</dbReference>
<organism evidence="2 3">
    <name type="scientific">Ruegeria halocynthiae</name>
    <dbReference type="NCBI Taxonomy" id="985054"/>
    <lineage>
        <taxon>Bacteria</taxon>
        <taxon>Pseudomonadati</taxon>
        <taxon>Pseudomonadota</taxon>
        <taxon>Alphaproteobacteria</taxon>
        <taxon>Rhodobacterales</taxon>
        <taxon>Roseobacteraceae</taxon>
        <taxon>Ruegeria</taxon>
    </lineage>
</organism>
<dbReference type="Gene3D" id="3.10.180.10">
    <property type="entry name" value="2,3-Dihydroxybiphenyl 1,2-Dioxygenase, domain 1"/>
    <property type="match status" value="1"/>
</dbReference>
<dbReference type="AlphaFoldDB" id="A0A1H2SFT4"/>
<feature type="domain" description="Glyoxalase/fosfomycin resistance/dioxygenase" evidence="1">
    <location>
        <begin position="11"/>
        <end position="55"/>
    </location>
</feature>
<dbReference type="RefSeq" id="WP_342721923.1">
    <property type="nucleotide sequence ID" value="NZ_FNNP01000001.1"/>
</dbReference>
<accession>A0A1H2SFT4</accession>